<dbReference type="InterPro" id="IPR029063">
    <property type="entry name" value="SAM-dependent_MTases_sf"/>
</dbReference>
<organism evidence="2 3">
    <name type="scientific">Quisquiliibacterium transsilvanicum</name>
    <dbReference type="NCBI Taxonomy" id="1549638"/>
    <lineage>
        <taxon>Bacteria</taxon>
        <taxon>Pseudomonadati</taxon>
        <taxon>Pseudomonadota</taxon>
        <taxon>Betaproteobacteria</taxon>
        <taxon>Burkholderiales</taxon>
        <taxon>Burkholderiaceae</taxon>
        <taxon>Quisquiliibacterium</taxon>
    </lineage>
</organism>
<protein>
    <recommendedName>
        <fullName evidence="1">Methyltransferase domain-containing protein</fullName>
    </recommendedName>
</protein>
<dbReference type="Gene3D" id="3.40.50.150">
    <property type="entry name" value="Vaccinia Virus protein VP39"/>
    <property type="match status" value="1"/>
</dbReference>
<dbReference type="EMBL" id="JACHGB010000008">
    <property type="protein sequence ID" value="MBB5273704.1"/>
    <property type="molecule type" value="Genomic_DNA"/>
</dbReference>
<reference evidence="2 3" key="1">
    <citation type="submission" date="2020-08" db="EMBL/GenBank/DDBJ databases">
        <title>Genomic Encyclopedia of Type Strains, Phase IV (KMG-IV): sequencing the most valuable type-strain genomes for metagenomic binning, comparative biology and taxonomic classification.</title>
        <authorList>
            <person name="Goeker M."/>
        </authorList>
    </citation>
    <scope>NUCLEOTIDE SEQUENCE [LARGE SCALE GENOMIC DNA]</scope>
    <source>
        <strain evidence="2 3">DSM 29781</strain>
    </source>
</reference>
<keyword evidence="3" id="KW-1185">Reference proteome</keyword>
<name>A0A7W8MB21_9BURK</name>
<accession>A0A7W8MB21</accession>
<dbReference type="AlphaFoldDB" id="A0A7W8MB21"/>
<evidence type="ECO:0000313" key="3">
    <source>
        <dbReference type="Proteomes" id="UP000532440"/>
    </source>
</evidence>
<comment type="caution">
    <text evidence="2">The sequence shown here is derived from an EMBL/GenBank/DDBJ whole genome shotgun (WGS) entry which is preliminary data.</text>
</comment>
<evidence type="ECO:0000313" key="2">
    <source>
        <dbReference type="EMBL" id="MBB5273704.1"/>
    </source>
</evidence>
<evidence type="ECO:0000259" key="1">
    <source>
        <dbReference type="Pfam" id="PF13649"/>
    </source>
</evidence>
<dbReference type="Proteomes" id="UP000532440">
    <property type="component" value="Unassembled WGS sequence"/>
</dbReference>
<proteinExistence type="predicted"/>
<dbReference type="InterPro" id="IPR041698">
    <property type="entry name" value="Methyltransf_25"/>
</dbReference>
<sequence length="158" mass="17204">MLDFAGGAGRNLAPLMARSDRVTLADRDSAALEAAPAAVERLCADLESGPWPFRGRRFDAVVCCNYLHRPRLDLLIALVAPGGLLLYETFAQGNERHGRPARPDFLLRRGELFEAALRGGLEVLGFEDGYVGSPRPAVIQRVCAVRPPAGPEERRRVG</sequence>
<gene>
    <name evidence="2" type="ORF">HNQ70_003735</name>
</gene>
<feature type="domain" description="Methyltransferase" evidence="1">
    <location>
        <begin position="2"/>
        <end position="71"/>
    </location>
</feature>
<dbReference type="Pfam" id="PF13649">
    <property type="entry name" value="Methyltransf_25"/>
    <property type="match status" value="1"/>
</dbReference>
<dbReference type="SUPFAM" id="SSF53335">
    <property type="entry name" value="S-adenosyl-L-methionine-dependent methyltransferases"/>
    <property type="match status" value="1"/>
</dbReference>